<sequence>MKIIDVEFSCVERLSVAREKISDAALVGRKPCVRPSRGGASPSLKARAESFMRTFNMEDIYTAGYETFADVAERLPRFIGDDPKWQAAALSLGYGSPTEFENQLDQRAA</sequence>
<accession>A0A8J6PM90</accession>
<protein>
    <submittedName>
        <fullName evidence="1">Uncharacterized protein</fullName>
    </submittedName>
</protein>
<dbReference type="AlphaFoldDB" id="A0A8J6PM90"/>
<dbReference type="RefSeq" id="WP_188166637.1">
    <property type="nucleotide sequence ID" value="NZ_JACVVX010000010.1"/>
</dbReference>
<reference evidence="1" key="1">
    <citation type="submission" date="2020-09" db="EMBL/GenBank/DDBJ databases">
        <title>Genome seq and assembly of Tianweitania sp.</title>
        <authorList>
            <person name="Chhetri G."/>
        </authorList>
    </citation>
    <scope>NUCLEOTIDE SEQUENCE</scope>
    <source>
        <strain evidence="1">Rool2</strain>
    </source>
</reference>
<keyword evidence="2" id="KW-1185">Reference proteome</keyword>
<dbReference type="Proteomes" id="UP000643405">
    <property type="component" value="Unassembled WGS sequence"/>
</dbReference>
<evidence type="ECO:0000313" key="1">
    <source>
        <dbReference type="EMBL" id="MBD0417199.1"/>
    </source>
</evidence>
<comment type="caution">
    <text evidence="1">The sequence shown here is derived from an EMBL/GenBank/DDBJ whole genome shotgun (WGS) entry which is preliminary data.</text>
</comment>
<organism evidence="1 2">
    <name type="scientific">Oryzicola mucosus</name>
    <dbReference type="NCBI Taxonomy" id="2767425"/>
    <lineage>
        <taxon>Bacteria</taxon>
        <taxon>Pseudomonadati</taxon>
        <taxon>Pseudomonadota</taxon>
        <taxon>Alphaproteobacteria</taxon>
        <taxon>Hyphomicrobiales</taxon>
        <taxon>Phyllobacteriaceae</taxon>
        <taxon>Oryzicola</taxon>
    </lineage>
</organism>
<proteinExistence type="predicted"/>
<name>A0A8J6PM90_9HYPH</name>
<dbReference type="EMBL" id="JACVVX010000010">
    <property type="protein sequence ID" value="MBD0417199.1"/>
    <property type="molecule type" value="Genomic_DNA"/>
</dbReference>
<evidence type="ECO:0000313" key="2">
    <source>
        <dbReference type="Proteomes" id="UP000643405"/>
    </source>
</evidence>
<gene>
    <name evidence="1" type="ORF">ICI42_21385</name>
</gene>